<evidence type="ECO:0000256" key="7">
    <source>
        <dbReference type="ARBA" id="ARBA00022692"/>
    </source>
</evidence>
<proteinExistence type="inferred from homology"/>
<evidence type="ECO:0000256" key="9">
    <source>
        <dbReference type="ARBA" id="ARBA00023136"/>
    </source>
</evidence>
<evidence type="ECO:0000256" key="1">
    <source>
        <dbReference type="ARBA" id="ARBA00004377"/>
    </source>
</evidence>
<evidence type="ECO:0000256" key="2">
    <source>
        <dbReference type="ARBA" id="ARBA00009984"/>
    </source>
</evidence>
<dbReference type="GO" id="GO:0015628">
    <property type="term" value="P:protein secretion by the type II secretion system"/>
    <property type="evidence" value="ECO:0007669"/>
    <property type="project" value="InterPro"/>
</dbReference>
<dbReference type="Pfam" id="PF08334">
    <property type="entry name" value="T2SSG"/>
    <property type="match status" value="1"/>
</dbReference>
<organism evidence="13">
    <name type="scientific">Sulfurihydrogenibium azorense</name>
    <dbReference type="NCBI Taxonomy" id="309806"/>
    <lineage>
        <taxon>Bacteria</taxon>
        <taxon>Pseudomonadati</taxon>
        <taxon>Aquificota</taxon>
        <taxon>Aquificia</taxon>
        <taxon>Aquificales</taxon>
        <taxon>Hydrogenothermaceae</taxon>
        <taxon>Sulfurihydrogenibium</taxon>
    </lineage>
</organism>
<comment type="caution">
    <text evidence="13">The sequence shown here is derived from an EMBL/GenBank/DDBJ whole genome shotgun (WGS) entry which is preliminary data.</text>
</comment>
<evidence type="ECO:0000256" key="5">
    <source>
        <dbReference type="ARBA" id="ARBA00022481"/>
    </source>
</evidence>
<gene>
    <name evidence="13" type="primary">gspG</name>
    <name evidence="13" type="ORF">ENO34_04250</name>
</gene>
<dbReference type="Gene3D" id="3.30.700.10">
    <property type="entry name" value="Glycoprotein, Type 4 Pilin"/>
    <property type="match status" value="1"/>
</dbReference>
<dbReference type="InterPro" id="IPR012902">
    <property type="entry name" value="N_methyl_site"/>
</dbReference>
<evidence type="ECO:0000256" key="8">
    <source>
        <dbReference type="ARBA" id="ARBA00022989"/>
    </source>
</evidence>
<evidence type="ECO:0000256" key="10">
    <source>
        <dbReference type="SAM" id="MobiDB-lite"/>
    </source>
</evidence>
<keyword evidence="4" id="KW-1003">Cell membrane</keyword>
<accession>A0A831YDR1</accession>
<feature type="transmembrane region" description="Helical" evidence="11">
    <location>
        <begin position="7"/>
        <end position="27"/>
    </location>
</feature>
<dbReference type="InterPro" id="IPR000983">
    <property type="entry name" value="Bac_GSPG_pilin"/>
</dbReference>
<dbReference type="PANTHER" id="PTHR30093">
    <property type="entry name" value="GENERAL SECRETION PATHWAY PROTEIN G"/>
    <property type="match status" value="1"/>
</dbReference>
<dbReference type="PANTHER" id="PTHR30093:SF44">
    <property type="entry name" value="TYPE II SECRETION SYSTEM CORE PROTEIN G"/>
    <property type="match status" value="1"/>
</dbReference>
<dbReference type="Proteomes" id="UP000885621">
    <property type="component" value="Unassembled WGS sequence"/>
</dbReference>
<keyword evidence="9 11" id="KW-0472">Membrane</keyword>
<dbReference type="AlphaFoldDB" id="A0A831YDR1"/>
<dbReference type="GO" id="GO:0005886">
    <property type="term" value="C:plasma membrane"/>
    <property type="evidence" value="ECO:0007669"/>
    <property type="project" value="UniProtKB-SubCell"/>
</dbReference>
<protein>
    <recommendedName>
        <fullName evidence="3">Type II secretion system core protein G</fullName>
    </recommendedName>
</protein>
<comment type="similarity">
    <text evidence="2">Belongs to the GSP G family.</text>
</comment>
<dbReference type="PROSITE" id="PS00409">
    <property type="entry name" value="PROKAR_NTER_METHYL"/>
    <property type="match status" value="1"/>
</dbReference>
<dbReference type="GO" id="GO:0015627">
    <property type="term" value="C:type II protein secretion system complex"/>
    <property type="evidence" value="ECO:0007669"/>
    <property type="project" value="InterPro"/>
</dbReference>
<evidence type="ECO:0000256" key="11">
    <source>
        <dbReference type="SAM" id="Phobius"/>
    </source>
</evidence>
<reference evidence="13" key="1">
    <citation type="journal article" date="2020" name="mSystems">
        <title>Genome- and Community-Level Interaction Insights into Carbon Utilization and Element Cycling Functions of Hydrothermarchaeota in Hydrothermal Sediment.</title>
        <authorList>
            <person name="Zhou Z."/>
            <person name="Liu Y."/>
            <person name="Xu W."/>
            <person name="Pan J."/>
            <person name="Luo Z.H."/>
            <person name="Li M."/>
        </authorList>
    </citation>
    <scope>NUCLEOTIDE SEQUENCE [LARGE SCALE GENOMIC DNA]</scope>
    <source>
        <strain evidence="13">SpSt-1257</strain>
    </source>
</reference>
<evidence type="ECO:0000256" key="6">
    <source>
        <dbReference type="ARBA" id="ARBA00022519"/>
    </source>
</evidence>
<keyword evidence="5" id="KW-0488">Methylation</keyword>
<feature type="domain" description="Type II secretion system protein GspG C-terminal" evidence="12">
    <location>
        <begin position="29"/>
        <end position="132"/>
    </location>
</feature>
<dbReference type="EMBL" id="DSFC01000244">
    <property type="protein sequence ID" value="HEV09594.1"/>
    <property type="molecule type" value="Genomic_DNA"/>
</dbReference>
<feature type="compositionally biased region" description="Acidic residues" evidence="10">
    <location>
        <begin position="124"/>
        <end position="136"/>
    </location>
</feature>
<evidence type="ECO:0000313" key="13">
    <source>
        <dbReference type="EMBL" id="HEV09594.1"/>
    </source>
</evidence>
<dbReference type="Pfam" id="PF07963">
    <property type="entry name" value="N_methyl"/>
    <property type="match status" value="1"/>
</dbReference>
<dbReference type="InterPro" id="IPR013545">
    <property type="entry name" value="T2SS_protein-GspG_C"/>
</dbReference>
<feature type="region of interest" description="Disordered" evidence="10">
    <location>
        <begin position="114"/>
        <end position="136"/>
    </location>
</feature>
<dbReference type="PRINTS" id="PR00813">
    <property type="entry name" value="BCTERIALGSPG"/>
</dbReference>
<keyword evidence="7 11" id="KW-0812">Transmembrane</keyword>
<evidence type="ECO:0000256" key="4">
    <source>
        <dbReference type="ARBA" id="ARBA00022475"/>
    </source>
</evidence>
<sequence>MKKNRGFTLIELLVVIIILGLLAALIVPKITGRVDEAKVETTKVQLKALKDALEQYKLDNGTYPTTQQGLKALVEKPTTPPIPPRWRQYLDKLPKDGWGNDFIYVSPGVNRPFELKSPGPDGVEGTDDDISVWDDK</sequence>
<dbReference type="NCBIfam" id="TIGR02532">
    <property type="entry name" value="IV_pilin_GFxxxE"/>
    <property type="match status" value="1"/>
</dbReference>
<evidence type="ECO:0000259" key="12">
    <source>
        <dbReference type="Pfam" id="PF08334"/>
    </source>
</evidence>
<dbReference type="InterPro" id="IPR045584">
    <property type="entry name" value="Pilin-like"/>
</dbReference>
<comment type="subcellular location">
    <subcellularLocation>
        <location evidence="1">Cell inner membrane</location>
        <topology evidence="1">Single-pass membrane protein</topology>
    </subcellularLocation>
</comment>
<keyword evidence="8 11" id="KW-1133">Transmembrane helix</keyword>
<evidence type="ECO:0000256" key="3">
    <source>
        <dbReference type="ARBA" id="ARBA00020042"/>
    </source>
</evidence>
<dbReference type="SUPFAM" id="SSF54523">
    <property type="entry name" value="Pili subunits"/>
    <property type="match status" value="1"/>
</dbReference>
<dbReference type="NCBIfam" id="TIGR01710">
    <property type="entry name" value="typeII_sec_gspG"/>
    <property type="match status" value="1"/>
</dbReference>
<keyword evidence="6" id="KW-0997">Cell inner membrane</keyword>
<dbReference type="InterPro" id="IPR010054">
    <property type="entry name" value="Type2_sec_GspG"/>
</dbReference>
<name>A0A831YDR1_9AQUI</name>